<dbReference type="SMART" id="SM00382">
    <property type="entry name" value="AAA"/>
    <property type="match status" value="1"/>
</dbReference>
<dbReference type="CDD" id="cd00009">
    <property type="entry name" value="AAA"/>
    <property type="match status" value="1"/>
</dbReference>
<feature type="domain" description="Sigma-54 factor interaction" evidence="6">
    <location>
        <begin position="73"/>
        <end position="302"/>
    </location>
</feature>
<dbReference type="PROSITE" id="PS50045">
    <property type="entry name" value="SIGMA54_INTERACT_4"/>
    <property type="match status" value="1"/>
</dbReference>
<keyword evidence="5" id="KW-0804">Transcription</keyword>
<evidence type="ECO:0000256" key="1">
    <source>
        <dbReference type="ARBA" id="ARBA00022741"/>
    </source>
</evidence>
<dbReference type="Pfam" id="PF00158">
    <property type="entry name" value="Sigma54_activat"/>
    <property type="match status" value="1"/>
</dbReference>
<evidence type="ECO:0000313" key="7">
    <source>
        <dbReference type="EMBL" id="KAE8755712.1"/>
    </source>
</evidence>
<dbReference type="Gene3D" id="1.10.8.60">
    <property type="match status" value="1"/>
</dbReference>
<gene>
    <name evidence="7" type="ORF">FSO04_32905</name>
</gene>
<dbReference type="InterPro" id="IPR025944">
    <property type="entry name" value="Sigma_54_int_dom_CS"/>
</dbReference>
<dbReference type="InterPro" id="IPR058031">
    <property type="entry name" value="AAA_lid_NorR"/>
</dbReference>
<dbReference type="InterPro" id="IPR009057">
    <property type="entry name" value="Homeodomain-like_sf"/>
</dbReference>
<dbReference type="GO" id="GO:0006355">
    <property type="term" value="P:regulation of DNA-templated transcription"/>
    <property type="evidence" value="ECO:0007669"/>
    <property type="project" value="InterPro"/>
</dbReference>
<dbReference type="InterPro" id="IPR027417">
    <property type="entry name" value="P-loop_NTPase"/>
</dbReference>
<keyword evidence="1" id="KW-0547">Nucleotide-binding</keyword>
<organism evidence="7 8">
    <name type="scientific">Paraburkholderia madseniana</name>
    <dbReference type="NCBI Taxonomy" id="2599607"/>
    <lineage>
        <taxon>Bacteria</taxon>
        <taxon>Pseudomonadati</taxon>
        <taxon>Pseudomonadota</taxon>
        <taxon>Betaproteobacteria</taxon>
        <taxon>Burkholderiales</taxon>
        <taxon>Burkholderiaceae</taxon>
        <taxon>Paraburkholderia</taxon>
    </lineage>
</organism>
<dbReference type="InterPro" id="IPR025662">
    <property type="entry name" value="Sigma_54_int_dom_ATP-bd_1"/>
</dbReference>
<sequence>MNSTYVLPDAPASLPPSAEASVTETPLQIAQRLAITFNHVLPDRPAIARTEVPPLLTMPDKRTLTTSIRATVQVFSDPQSLALLERIRMVAPSDANVLVIGETGTGKELVARHVHNLSARKDGPFVAVNCGAFSESLVESELFGHEKGAFTGAFCAKPGWFEAANGGTLFLDEIGDLPLSMQVKLLRVLQEREIVRLGSRRSIPIDVRVLAATNVHLQDAVAAGHFREDLFYRLNVVHLAVPTLRDRPGDILPLARYFIEEYRNRLGYGPVDIEPRAERKLLEHSWPGNIRELENVIHYALLVCRSDSLGEGDLQMSSFGIHAARRAASEPVASTPLEGLEGALRHLFDRAEGNLFEQIEDTVMRVAFDFCNRNQIQAARLLGISRNVLRARLIRAKQISAQK</sequence>
<evidence type="ECO:0000313" key="8">
    <source>
        <dbReference type="Proteomes" id="UP000463700"/>
    </source>
</evidence>
<dbReference type="FunFam" id="3.40.50.300:FF:000006">
    <property type="entry name" value="DNA-binding transcriptional regulator NtrC"/>
    <property type="match status" value="1"/>
</dbReference>
<keyword evidence="3" id="KW-0805">Transcription regulation</keyword>
<evidence type="ECO:0000259" key="6">
    <source>
        <dbReference type="PROSITE" id="PS50045"/>
    </source>
</evidence>
<reference evidence="7 8" key="1">
    <citation type="journal article" date="2020" name="Int. J. Syst. Evol. Microbiol.">
        <title>Paraburkholderia madseniana sp. nov., a phenolic acid-degrading bacterium isolated from acidic forest soil.</title>
        <authorList>
            <person name="Wilhelm R.C."/>
            <person name="Murphy S.J.L."/>
            <person name="Feriancek N.M."/>
            <person name="Karasz D.C."/>
            <person name="DeRito C.M."/>
            <person name="Newman J.D."/>
            <person name="Buckley D.H."/>
        </authorList>
    </citation>
    <scope>NUCLEOTIDE SEQUENCE [LARGE SCALE GENOMIC DNA]</scope>
    <source>
        <strain evidence="7 8">RP11</strain>
    </source>
</reference>
<keyword evidence="4" id="KW-0238">DNA-binding</keyword>
<dbReference type="GO" id="GO:0005524">
    <property type="term" value="F:ATP binding"/>
    <property type="evidence" value="ECO:0007669"/>
    <property type="project" value="UniProtKB-KW"/>
</dbReference>
<dbReference type="InterPro" id="IPR002078">
    <property type="entry name" value="Sigma_54_int"/>
</dbReference>
<protein>
    <submittedName>
        <fullName evidence="7">AAA domain-containing protein</fullName>
    </submittedName>
</protein>
<proteinExistence type="predicted"/>
<name>A0A6N6W518_9BURK</name>
<evidence type="ECO:0000256" key="5">
    <source>
        <dbReference type="ARBA" id="ARBA00023163"/>
    </source>
</evidence>
<evidence type="ECO:0000256" key="3">
    <source>
        <dbReference type="ARBA" id="ARBA00023015"/>
    </source>
</evidence>
<dbReference type="SUPFAM" id="SSF46689">
    <property type="entry name" value="Homeodomain-like"/>
    <property type="match status" value="1"/>
</dbReference>
<dbReference type="Gene3D" id="1.10.10.60">
    <property type="entry name" value="Homeodomain-like"/>
    <property type="match status" value="1"/>
</dbReference>
<dbReference type="GO" id="GO:0003677">
    <property type="term" value="F:DNA binding"/>
    <property type="evidence" value="ECO:0007669"/>
    <property type="project" value="UniProtKB-KW"/>
</dbReference>
<dbReference type="PROSITE" id="PS00675">
    <property type="entry name" value="SIGMA54_INTERACT_1"/>
    <property type="match status" value="1"/>
</dbReference>
<dbReference type="InterPro" id="IPR025943">
    <property type="entry name" value="Sigma_54_int_dom_ATP-bd_2"/>
</dbReference>
<accession>A0A6N6W518</accession>
<evidence type="ECO:0000256" key="4">
    <source>
        <dbReference type="ARBA" id="ARBA00023125"/>
    </source>
</evidence>
<dbReference type="InterPro" id="IPR002197">
    <property type="entry name" value="HTH_Fis"/>
</dbReference>
<dbReference type="Gene3D" id="3.40.50.300">
    <property type="entry name" value="P-loop containing nucleotide triphosphate hydrolases"/>
    <property type="match status" value="1"/>
</dbReference>
<dbReference type="PROSITE" id="PS00676">
    <property type="entry name" value="SIGMA54_INTERACT_2"/>
    <property type="match status" value="1"/>
</dbReference>
<dbReference type="EMBL" id="VOSW01000081">
    <property type="protein sequence ID" value="KAE8755712.1"/>
    <property type="molecule type" value="Genomic_DNA"/>
</dbReference>
<dbReference type="AlphaFoldDB" id="A0A6N6W518"/>
<dbReference type="InterPro" id="IPR003593">
    <property type="entry name" value="AAA+_ATPase"/>
</dbReference>
<dbReference type="Pfam" id="PF02954">
    <property type="entry name" value="HTH_8"/>
    <property type="match status" value="1"/>
</dbReference>
<dbReference type="SUPFAM" id="SSF52540">
    <property type="entry name" value="P-loop containing nucleoside triphosphate hydrolases"/>
    <property type="match status" value="1"/>
</dbReference>
<dbReference type="PANTHER" id="PTHR32071:SF21">
    <property type="entry name" value="TRANSCRIPTIONAL REGULATORY PROTEIN FLGR"/>
    <property type="match status" value="1"/>
</dbReference>
<dbReference type="PANTHER" id="PTHR32071">
    <property type="entry name" value="TRANSCRIPTIONAL REGULATORY PROTEIN"/>
    <property type="match status" value="1"/>
</dbReference>
<keyword evidence="2" id="KW-0067">ATP-binding</keyword>
<dbReference type="Pfam" id="PF25601">
    <property type="entry name" value="AAA_lid_14"/>
    <property type="match status" value="1"/>
</dbReference>
<comment type="caution">
    <text evidence="7">The sequence shown here is derived from an EMBL/GenBank/DDBJ whole genome shotgun (WGS) entry which is preliminary data.</text>
</comment>
<dbReference type="Proteomes" id="UP000463700">
    <property type="component" value="Unassembled WGS sequence"/>
</dbReference>
<dbReference type="OrthoDB" id="9761705at2"/>
<dbReference type="PROSITE" id="PS00688">
    <property type="entry name" value="SIGMA54_INTERACT_3"/>
    <property type="match status" value="1"/>
</dbReference>
<evidence type="ECO:0000256" key="2">
    <source>
        <dbReference type="ARBA" id="ARBA00022840"/>
    </source>
</evidence>